<dbReference type="eggNOG" id="KOG2035">
    <property type="taxonomic scope" value="Eukaryota"/>
</dbReference>
<keyword evidence="4" id="KW-0235">DNA replication</keyword>
<dbReference type="Gene3D" id="1.10.8.60">
    <property type="match status" value="1"/>
</dbReference>
<dbReference type="SUPFAM" id="SSF52540">
    <property type="entry name" value="P-loop containing nucleoside triphosphate hydrolases"/>
    <property type="match status" value="1"/>
</dbReference>
<keyword evidence="7" id="KW-1185">Reference proteome</keyword>
<dbReference type="EMBL" id="GG663741">
    <property type="protein sequence ID" value="EEH56177.1"/>
    <property type="molecule type" value="Genomic_DNA"/>
</dbReference>
<dbReference type="FunFam" id="1.10.8.60:FF:000030">
    <property type="entry name" value="replication factor C subunit 3"/>
    <property type="match status" value="1"/>
</dbReference>
<proteinExistence type="inferred from homology"/>
<dbReference type="SUPFAM" id="SSF48019">
    <property type="entry name" value="post-AAA+ oligomerization domain-like"/>
    <property type="match status" value="1"/>
</dbReference>
<evidence type="ECO:0000256" key="1">
    <source>
        <dbReference type="ARBA" id="ARBA00002386"/>
    </source>
</evidence>
<dbReference type="InterPro" id="IPR008921">
    <property type="entry name" value="DNA_pol3_clamp-load_cplx_C"/>
</dbReference>
<dbReference type="Gene3D" id="3.40.50.300">
    <property type="entry name" value="P-loop containing nucleotide triphosphate hydrolases"/>
    <property type="match status" value="1"/>
</dbReference>
<comment type="subcellular location">
    <subcellularLocation>
        <location evidence="2">Nucleus</location>
    </subcellularLocation>
</comment>
<dbReference type="GO" id="GO:0003677">
    <property type="term" value="F:DNA binding"/>
    <property type="evidence" value="ECO:0007669"/>
    <property type="project" value="InterPro"/>
</dbReference>
<dbReference type="GO" id="GO:0003689">
    <property type="term" value="F:DNA clamp loader activity"/>
    <property type="evidence" value="ECO:0007669"/>
    <property type="project" value="TreeGrafter"/>
</dbReference>
<dbReference type="PANTHER" id="PTHR11669">
    <property type="entry name" value="REPLICATION FACTOR C / DNA POLYMERASE III GAMMA-TAU SUBUNIT"/>
    <property type="match status" value="1"/>
</dbReference>
<protein>
    <submittedName>
        <fullName evidence="6">Predicted protein</fullName>
    </submittedName>
</protein>
<dbReference type="FunFam" id="3.40.50.300:FF:000136">
    <property type="entry name" value="Replication factor C subunit 5"/>
    <property type="match status" value="1"/>
</dbReference>
<gene>
    <name evidence="6" type="ORF">MICPUCDRAFT_18270</name>
</gene>
<evidence type="ECO:0000256" key="4">
    <source>
        <dbReference type="ARBA" id="ARBA00022705"/>
    </source>
</evidence>
<dbReference type="AlphaFoldDB" id="C1MWI9"/>
<organism evidence="7">
    <name type="scientific">Micromonas pusilla (strain CCMP1545)</name>
    <name type="common">Picoplanktonic green alga</name>
    <dbReference type="NCBI Taxonomy" id="564608"/>
    <lineage>
        <taxon>Eukaryota</taxon>
        <taxon>Viridiplantae</taxon>
        <taxon>Chlorophyta</taxon>
        <taxon>Mamiellophyceae</taxon>
        <taxon>Mamiellales</taxon>
        <taxon>Mamiellaceae</taxon>
        <taxon>Micromonas</taxon>
    </lineage>
</organism>
<evidence type="ECO:0000313" key="6">
    <source>
        <dbReference type="EMBL" id="EEH56177.1"/>
    </source>
</evidence>
<dbReference type="Pfam" id="PF22534">
    <property type="entry name" value="RFC_C"/>
    <property type="match status" value="1"/>
</dbReference>
<dbReference type="GO" id="GO:0006281">
    <property type="term" value="P:DNA repair"/>
    <property type="evidence" value="ECO:0007669"/>
    <property type="project" value="UniProtKB-ARBA"/>
</dbReference>
<dbReference type="GO" id="GO:0005663">
    <property type="term" value="C:DNA replication factor C complex"/>
    <property type="evidence" value="ECO:0007669"/>
    <property type="project" value="TreeGrafter"/>
</dbReference>
<dbReference type="FunFam" id="1.20.272.10:FF:000002">
    <property type="entry name" value="Replication factor C subunit 3"/>
    <property type="match status" value="1"/>
</dbReference>
<dbReference type="InterPro" id="IPR027417">
    <property type="entry name" value="P-loop_NTPase"/>
</dbReference>
<reference evidence="6 7" key="1">
    <citation type="journal article" date="2009" name="Science">
        <title>Green evolution and dynamic adaptations revealed by genomes of the marine picoeukaryotes Micromonas.</title>
        <authorList>
            <person name="Worden A.Z."/>
            <person name="Lee J.H."/>
            <person name="Mock T."/>
            <person name="Rouze P."/>
            <person name="Simmons M.P."/>
            <person name="Aerts A.L."/>
            <person name="Allen A.E."/>
            <person name="Cuvelier M.L."/>
            <person name="Derelle E."/>
            <person name="Everett M.V."/>
            <person name="Foulon E."/>
            <person name="Grimwood J."/>
            <person name="Gundlach H."/>
            <person name="Henrissat B."/>
            <person name="Napoli C."/>
            <person name="McDonald S.M."/>
            <person name="Parker M.S."/>
            <person name="Rombauts S."/>
            <person name="Salamov A."/>
            <person name="Von Dassow P."/>
            <person name="Badger J.H."/>
            <person name="Coutinho P.M."/>
            <person name="Demir E."/>
            <person name="Dubchak I."/>
            <person name="Gentemann C."/>
            <person name="Eikrem W."/>
            <person name="Gready J.E."/>
            <person name="John U."/>
            <person name="Lanier W."/>
            <person name="Lindquist E.A."/>
            <person name="Lucas S."/>
            <person name="Mayer K.F."/>
            <person name="Moreau H."/>
            <person name="Not F."/>
            <person name="Otillar R."/>
            <person name="Panaud O."/>
            <person name="Pangilinan J."/>
            <person name="Paulsen I."/>
            <person name="Piegu B."/>
            <person name="Poliakov A."/>
            <person name="Robbens S."/>
            <person name="Schmutz J."/>
            <person name="Toulza E."/>
            <person name="Wyss T."/>
            <person name="Zelensky A."/>
            <person name="Zhou K."/>
            <person name="Armbrust E.V."/>
            <person name="Bhattacharya D."/>
            <person name="Goodenough U.W."/>
            <person name="Van de Peer Y."/>
            <person name="Grigoriev I.V."/>
        </authorList>
    </citation>
    <scope>NUCLEOTIDE SEQUENCE [LARGE SCALE GENOMIC DNA]</scope>
    <source>
        <strain evidence="6 7">CCMP1545</strain>
    </source>
</reference>
<dbReference type="RefSeq" id="XP_003060225.1">
    <property type="nucleotide sequence ID" value="XM_003060179.1"/>
</dbReference>
<evidence type="ECO:0000256" key="3">
    <source>
        <dbReference type="ARBA" id="ARBA00005378"/>
    </source>
</evidence>
<dbReference type="KEGG" id="mpp:MICPUCDRAFT_18270"/>
<dbReference type="PANTHER" id="PTHR11669:SF1">
    <property type="entry name" value="REPLICATION FACTOR C SUBUNIT 3"/>
    <property type="match status" value="1"/>
</dbReference>
<name>C1MWI9_MICPC</name>
<comment type="function">
    <text evidence="1">May be involved in DNA replication and thus regulate cell proliferation.</text>
</comment>
<evidence type="ECO:0000256" key="5">
    <source>
        <dbReference type="ARBA" id="ARBA00023242"/>
    </source>
</evidence>
<dbReference type="OMA" id="LKADIMH"/>
<dbReference type="OrthoDB" id="761538at2759"/>
<accession>C1MWI9</accession>
<dbReference type="InterPro" id="IPR050238">
    <property type="entry name" value="DNA_Rep/Repair_Clamp_Loader"/>
</dbReference>
<comment type="similarity">
    <text evidence="3">Belongs to the activator 1 small subunits family.</text>
</comment>
<dbReference type="Gene3D" id="1.20.272.10">
    <property type="match status" value="1"/>
</dbReference>
<dbReference type="Pfam" id="PF13177">
    <property type="entry name" value="DNA_pol3_delta2"/>
    <property type="match status" value="1"/>
</dbReference>
<dbReference type="STRING" id="564608.C1MWI9"/>
<dbReference type="GO" id="GO:0006271">
    <property type="term" value="P:DNA strand elongation involved in DNA replication"/>
    <property type="evidence" value="ECO:0007669"/>
    <property type="project" value="UniProtKB-ARBA"/>
</dbReference>
<dbReference type="Proteomes" id="UP000001876">
    <property type="component" value="Unassembled WGS sequence"/>
</dbReference>
<evidence type="ECO:0000256" key="2">
    <source>
        <dbReference type="ARBA" id="ARBA00004123"/>
    </source>
</evidence>
<dbReference type="Pfam" id="PF21960">
    <property type="entry name" value="RCF1-5-like_lid"/>
    <property type="match status" value="1"/>
</dbReference>
<dbReference type="GO" id="GO:0005634">
    <property type="term" value="C:nucleus"/>
    <property type="evidence" value="ECO:0007669"/>
    <property type="project" value="UniProtKB-SubCell"/>
</dbReference>
<evidence type="ECO:0000313" key="7">
    <source>
        <dbReference type="Proteomes" id="UP000001876"/>
    </source>
</evidence>
<dbReference type="GeneID" id="9685663"/>
<sequence>MLWVDKHRPHALDKFAHANVSTAEHLKRLVADGDCPHLLFYGVSGAGKKTLALAVLREIFGPGVEKVKVEGKTWKIEQGERKIEVELTTMSSNYHVEMNPSDAGNKDRYVVQEVIKEMAKSRPIDAAGNQGFKGAFYLTLVDNLSKEAQHGLRRTMEKYSQACRLVLVCNSVSKVLDAVRSRCLPIRVAAPSTTEVEALLHDVAKREKLTLPPELAGRVAAHSERNMRRALLSLEACRAHQYPFTPDQVVQGTDWEAYVAQIANEILQEQSPKRLLQIRGRLYELLVNCIPPELIMKKLARELCRKIDVELKHEVAKHAAFFERRLAEGSKAIIHMEAFIAKFMAVYKKYIIASFG</sequence>
<keyword evidence="5" id="KW-0539">Nucleus</keyword>